<dbReference type="InterPro" id="IPR047128">
    <property type="entry name" value="PhyH"/>
</dbReference>
<dbReference type="GO" id="GO:0005777">
    <property type="term" value="C:peroxisome"/>
    <property type="evidence" value="ECO:0007669"/>
    <property type="project" value="UniProtKB-ARBA"/>
</dbReference>
<organism evidence="13">
    <name type="scientific">Hydra vulgaris</name>
    <name type="common">Hydra</name>
    <name type="synonym">Hydra attenuata</name>
    <dbReference type="NCBI Taxonomy" id="6087"/>
    <lineage>
        <taxon>Eukaryota</taxon>
        <taxon>Metazoa</taxon>
        <taxon>Cnidaria</taxon>
        <taxon>Hydrozoa</taxon>
        <taxon>Hydroidolina</taxon>
        <taxon>Anthoathecata</taxon>
        <taxon>Aplanulata</taxon>
        <taxon>Hydridae</taxon>
        <taxon>Hydra</taxon>
    </lineage>
</organism>
<evidence type="ECO:0000256" key="2">
    <source>
        <dbReference type="ARBA" id="ARBA00001962"/>
    </source>
</evidence>
<dbReference type="KEGG" id="hmg:100210387"/>
<reference evidence="13" key="1">
    <citation type="journal article" date="2013" name="Genome Biol. Evol.">
        <title>Punctuated emergences of genetic and phenotypic innovations in eumetazoan, bilaterian, euteleostome, and hominidae ancestors.</title>
        <authorList>
            <person name="Wenger Y."/>
            <person name="Galliot B."/>
        </authorList>
    </citation>
    <scope>NUCLEOTIDE SEQUENCE</scope>
    <source>
        <tissue evidence="13">Whole animals</tissue>
    </source>
</reference>
<dbReference type="PANTHER" id="PTHR21308">
    <property type="entry name" value="PHYTANOYL-COA ALPHA-HYDROXYLASE"/>
    <property type="match status" value="1"/>
</dbReference>
<evidence type="ECO:0000256" key="3">
    <source>
        <dbReference type="ARBA" id="ARBA00004872"/>
    </source>
</evidence>
<evidence type="ECO:0000256" key="7">
    <source>
        <dbReference type="ARBA" id="ARBA00022964"/>
    </source>
</evidence>
<dbReference type="InterPro" id="IPR008775">
    <property type="entry name" value="Phytyl_CoA_dOase-like"/>
</dbReference>
<comment type="pathway">
    <text evidence="3">Lipid metabolism; fatty acid metabolism.</text>
</comment>
<dbReference type="Gene3D" id="2.60.120.620">
    <property type="entry name" value="q2cbj1_9rhob like domain"/>
    <property type="match status" value="1"/>
</dbReference>
<dbReference type="OrthoDB" id="2328924at2759"/>
<keyword evidence="7 13" id="KW-0223">Dioxygenase</keyword>
<keyword evidence="8" id="KW-0560">Oxidoreductase</keyword>
<name>T2MJ14_HYDVU</name>
<gene>
    <name evidence="13" type="primary">PHYH</name>
</gene>
<dbReference type="GO" id="GO:0001561">
    <property type="term" value="P:fatty acid alpha-oxidation"/>
    <property type="evidence" value="ECO:0007669"/>
    <property type="project" value="InterPro"/>
</dbReference>
<keyword evidence="5" id="KW-0479">Metal-binding</keyword>
<evidence type="ECO:0000256" key="6">
    <source>
        <dbReference type="ARBA" id="ARBA00022896"/>
    </source>
</evidence>
<dbReference type="Pfam" id="PF05721">
    <property type="entry name" value="PhyH"/>
    <property type="match status" value="1"/>
</dbReference>
<keyword evidence="9" id="KW-0408">Iron</keyword>
<evidence type="ECO:0000256" key="4">
    <source>
        <dbReference type="ARBA" id="ARBA00005830"/>
    </source>
</evidence>
<evidence type="ECO:0000256" key="1">
    <source>
        <dbReference type="ARBA" id="ARBA00001961"/>
    </source>
</evidence>
<keyword evidence="6" id="KW-0847">Vitamin C</keyword>
<protein>
    <recommendedName>
        <fullName evidence="10">phytanoyl-CoA dioxygenase</fullName>
        <ecNumber evidence="10">1.14.11.18</ecNumber>
    </recommendedName>
    <alternativeName>
        <fullName evidence="11">Phytanic acid oxidase</fullName>
    </alternativeName>
    <alternativeName>
        <fullName evidence="12">Phytanoyl-CoA alpha-hydroxylase</fullName>
    </alternativeName>
</protein>
<comment type="similarity">
    <text evidence="4">Belongs to the PhyH family.</text>
</comment>
<dbReference type="GO" id="GO:0031418">
    <property type="term" value="F:L-ascorbic acid binding"/>
    <property type="evidence" value="ECO:0007669"/>
    <property type="project" value="UniProtKB-KW"/>
</dbReference>
<dbReference type="FunFam" id="2.60.120.620:FF:000012">
    <property type="entry name" value="Phytanoyl-CoA dioxygenase, peroxisomal"/>
    <property type="match status" value="1"/>
</dbReference>
<evidence type="ECO:0000256" key="9">
    <source>
        <dbReference type="ARBA" id="ARBA00023004"/>
    </source>
</evidence>
<dbReference type="GO" id="GO:0048244">
    <property type="term" value="F:phytanoyl-CoA dioxygenase activity"/>
    <property type="evidence" value="ECO:0007669"/>
    <property type="project" value="UniProtKB-EC"/>
</dbReference>
<dbReference type="EC" id="1.14.11.18" evidence="10"/>
<dbReference type="SUPFAM" id="SSF51197">
    <property type="entry name" value="Clavaminate synthase-like"/>
    <property type="match status" value="1"/>
</dbReference>
<evidence type="ECO:0000256" key="11">
    <source>
        <dbReference type="ARBA" id="ARBA00034921"/>
    </source>
</evidence>
<proteinExistence type="evidence at transcript level"/>
<comment type="cofactor">
    <cofactor evidence="2">
        <name>Fe cation</name>
        <dbReference type="ChEBI" id="CHEBI:24875"/>
    </cofactor>
</comment>
<dbReference type="OMA" id="CCAWTAM"/>
<evidence type="ECO:0000256" key="8">
    <source>
        <dbReference type="ARBA" id="ARBA00023002"/>
    </source>
</evidence>
<evidence type="ECO:0000256" key="5">
    <source>
        <dbReference type="ARBA" id="ARBA00022723"/>
    </source>
</evidence>
<evidence type="ECO:0000256" key="10">
    <source>
        <dbReference type="ARBA" id="ARBA00034809"/>
    </source>
</evidence>
<evidence type="ECO:0000313" key="13">
    <source>
        <dbReference type="EMBL" id="CDG72104.1"/>
    </source>
</evidence>
<comment type="cofactor">
    <cofactor evidence="1">
        <name>L-ascorbate</name>
        <dbReference type="ChEBI" id="CHEBI:38290"/>
    </cofactor>
</comment>
<evidence type="ECO:0000256" key="12">
    <source>
        <dbReference type="ARBA" id="ARBA00034924"/>
    </source>
</evidence>
<dbReference type="AlphaFoldDB" id="T2MJ14"/>
<dbReference type="EMBL" id="HAAD01005872">
    <property type="protein sequence ID" value="CDG72104.1"/>
    <property type="molecule type" value="mRNA"/>
</dbReference>
<accession>T2MJ14</accession>
<dbReference type="GO" id="GO:0046872">
    <property type="term" value="F:metal ion binding"/>
    <property type="evidence" value="ECO:0007669"/>
    <property type="project" value="UniProtKB-KW"/>
</dbReference>
<dbReference type="PANTHER" id="PTHR21308:SF1">
    <property type="entry name" value="PHYTANOYL-COA DIOXYGENASE, PEROXISOMAL"/>
    <property type="match status" value="1"/>
</dbReference>
<sequence length="297" mass="34583">MAYKFTLENKLLTEEQRDFYEKNGFLVVKNLVSCEELKRYEERFSDICDKRVPCGEMTVMRDVNQTPLKNSNHLVYKIQDFQADSVLSNYFKNPSLLKYAECFVGKCIMAIHTMLINKPPDCGKKSSRHPIHQDLFYFPLRPADRIVCAWTAMENINRHNGGLIVKAGTHTQELLPHQYPQWEGKLNKGFLGINGFDKIKKKEFEYLEMETGDTVFFHPLLFHGSGRNKTQHFRKAISCHYASADCNFIDVAGTIQEVIKTEIDDIFKKRFPNLTASFEDIWRFKQVFVQGDEKSKL</sequence>